<dbReference type="InterPro" id="IPR038610">
    <property type="entry name" value="FliK-like_C_sf"/>
</dbReference>
<dbReference type="Pfam" id="PF02120">
    <property type="entry name" value="Flg_hook"/>
    <property type="match status" value="1"/>
</dbReference>
<sequence length="393" mass="39394">MPSLLLPLTTTNAGAAPPEGQAIKGDAPSAAEFAAILGGSEGGLLSLATAPATRTIETGVVDGPLKTEEASADALVPTDASQTLSVILPQANAAASGETSDSEALVADAAEAAEARSLPSLPGGRSAPVPVPVAGGRQAVSPAGEPAESPTPAATAGTAEPIAAVGSSEPDQPSGLLDIERPAPSRANRDAAASAEAELAHPSADRSASATQKPADLSMAGPSALPEGSRVPLGTEPMNAPPTQTSGVGNASAPSRLETQAAPAPGEPAMQVLDAVRLRSDERSVTVRLDPPDLGRVQIEFDFHKRGAVTALVSTDNPDTGALLRRHADWLQRELTAAGLGDATLSWGQASQGGGDDADRQRMSQLAFHVHDLPAAPAAARPAPASGRIDLRL</sequence>
<evidence type="ECO:0000313" key="3">
    <source>
        <dbReference type="EMBL" id="MBB4659635.1"/>
    </source>
</evidence>
<feature type="region of interest" description="Disordered" evidence="1">
    <location>
        <begin position="113"/>
        <end position="269"/>
    </location>
</feature>
<dbReference type="EMBL" id="JACHOB010000004">
    <property type="protein sequence ID" value="MBB4659635.1"/>
    <property type="molecule type" value="Genomic_DNA"/>
</dbReference>
<organism evidence="3 4">
    <name type="scientific">Parvularcula dongshanensis</name>
    <dbReference type="NCBI Taxonomy" id="1173995"/>
    <lineage>
        <taxon>Bacteria</taxon>
        <taxon>Pseudomonadati</taxon>
        <taxon>Pseudomonadota</taxon>
        <taxon>Alphaproteobacteria</taxon>
        <taxon>Parvularculales</taxon>
        <taxon>Parvularculaceae</taxon>
        <taxon>Parvularcula</taxon>
    </lineage>
</organism>
<protein>
    <submittedName>
        <fullName evidence="3">Flagellar hook-length control protein FliK</fullName>
    </submittedName>
</protein>
<feature type="domain" description="Flagellar hook-length control protein-like C-terminal" evidence="2">
    <location>
        <begin position="278"/>
        <end position="353"/>
    </location>
</feature>
<evidence type="ECO:0000313" key="4">
    <source>
        <dbReference type="Proteomes" id="UP000563524"/>
    </source>
</evidence>
<name>A0A840I5P2_9PROT</name>
<evidence type="ECO:0000259" key="2">
    <source>
        <dbReference type="Pfam" id="PF02120"/>
    </source>
</evidence>
<feature type="compositionally biased region" description="Low complexity" evidence="1">
    <location>
        <begin position="190"/>
        <end position="202"/>
    </location>
</feature>
<evidence type="ECO:0000256" key="1">
    <source>
        <dbReference type="SAM" id="MobiDB-lite"/>
    </source>
</evidence>
<gene>
    <name evidence="3" type="ORF">GGQ59_002172</name>
</gene>
<keyword evidence="3" id="KW-0969">Cilium</keyword>
<dbReference type="Gene3D" id="3.30.750.140">
    <property type="match status" value="1"/>
</dbReference>
<reference evidence="3 4" key="1">
    <citation type="submission" date="2020-08" db="EMBL/GenBank/DDBJ databases">
        <title>Genomic Encyclopedia of Type Strains, Phase IV (KMG-IV): sequencing the most valuable type-strain genomes for metagenomic binning, comparative biology and taxonomic classification.</title>
        <authorList>
            <person name="Goeker M."/>
        </authorList>
    </citation>
    <scope>NUCLEOTIDE SEQUENCE [LARGE SCALE GENOMIC DNA]</scope>
    <source>
        <strain evidence="3 4">DSM 102850</strain>
    </source>
</reference>
<accession>A0A840I5P2</accession>
<feature type="region of interest" description="Disordered" evidence="1">
    <location>
        <begin position="1"/>
        <end position="22"/>
    </location>
</feature>
<feature type="compositionally biased region" description="Low complexity" evidence="1">
    <location>
        <begin position="141"/>
        <end position="164"/>
    </location>
</feature>
<comment type="caution">
    <text evidence="3">The sequence shown here is derived from an EMBL/GenBank/DDBJ whole genome shotgun (WGS) entry which is preliminary data.</text>
</comment>
<dbReference type="Proteomes" id="UP000563524">
    <property type="component" value="Unassembled WGS sequence"/>
</dbReference>
<feature type="compositionally biased region" description="Basic and acidic residues" evidence="1">
    <location>
        <begin position="178"/>
        <end position="189"/>
    </location>
</feature>
<proteinExistence type="predicted"/>
<dbReference type="CDD" id="cd17470">
    <property type="entry name" value="T3SS_Flik_C"/>
    <property type="match status" value="1"/>
</dbReference>
<dbReference type="RefSeq" id="WP_183818421.1">
    <property type="nucleotide sequence ID" value="NZ_JACHOB010000004.1"/>
</dbReference>
<keyword evidence="3" id="KW-0282">Flagellum</keyword>
<keyword evidence="4" id="KW-1185">Reference proteome</keyword>
<dbReference type="AlphaFoldDB" id="A0A840I5P2"/>
<feature type="compositionally biased region" description="Polar residues" evidence="1">
    <location>
        <begin position="241"/>
        <end position="253"/>
    </location>
</feature>
<dbReference type="InterPro" id="IPR021136">
    <property type="entry name" value="Flagellar_hook_control-like_C"/>
</dbReference>
<keyword evidence="3" id="KW-0966">Cell projection</keyword>